<dbReference type="EMBL" id="VOIH02000008">
    <property type="protein sequence ID" value="KAF3440981.1"/>
    <property type="molecule type" value="Genomic_DNA"/>
</dbReference>
<evidence type="ECO:0000313" key="2">
    <source>
        <dbReference type="Proteomes" id="UP000796880"/>
    </source>
</evidence>
<sequence length="172" mass="19808">MPKVGERDIDHAILFASQSGSNKLSSSRSIVDVNRSRIKDKEDSISQNEIEENTAFRWSLVNLHDRVDITRVDGVLPTIDKYDRLYNFYNYDVDYDDNTSAKMHEDIVFHDDIELKHDRKGGDDKVNDAFEVPIVINFDVPFVSKGFRMTSVPIPPTVDDSHRHNLPRIESD</sequence>
<dbReference type="Proteomes" id="UP000796880">
    <property type="component" value="Unassembled WGS sequence"/>
</dbReference>
<comment type="caution">
    <text evidence="1">The sequence shown here is derived from an EMBL/GenBank/DDBJ whole genome shotgun (WGS) entry which is preliminary data.</text>
</comment>
<name>A0A8K0GWS1_9ROSA</name>
<proteinExistence type="predicted"/>
<gene>
    <name evidence="1" type="ORF">FNV43_RR19267</name>
</gene>
<accession>A0A8K0GWS1</accession>
<evidence type="ECO:0000313" key="1">
    <source>
        <dbReference type="EMBL" id="KAF3440981.1"/>
    </source>
</evidence>
<protein>
    <submittedName>
        <fullName evidence="1">Uncharacterized protein</fullName>
    </submittedName>
</protein>
<reference evidence="1" key="1">
    <citation type="submission" date="2020-03" db="EMBL/GenBank/DDBJ databases">
        <title>A high-quality chromosome-level genome assembly of a woody plant with both climbing and erect habits, Rhamnella rubrinervis.</title>
        <authorList>
            <person name="Lu Z."/>
            <person name="Yang Y."/>
            <person name="Zhu X."/>
            <person name="Sun Y."/>
        </authorList>
    </citation>
    <scope>NUCLEOTIDE SEQUENCE</scope>
    <source>
        <strain evidence="1">BYM</strain>
        <tissue evidence="1">Leaf</tissue>
    </source>
</reference>
<organism evidence="1 2">
    <name type="scientific">Rhamnella rubrinervis</name>
    <dbReference type="NCBI Taxonomy" id="2594499"/>
    <lineage>
        <taxon>Eukaryota</taxon>
        <taxon>Viridiplantae</taxon>
        <taxon>Streptophyta</taxon>
        <taxon>Embryophyta</taxon>
        <taxon>Tracheophyta</taxon>
        <taxon>Spermatophyta</taxon>
        <taxon>Magnoliopsida</taxon>
        <taxon>eudicotyledons</taxon>
        <taxon>Gunneridae</taxon>
        <taxon>Pentapetalae</taxon>
        <taxon>rosids</taxon>
        <taxon>fabids</taxon>
        <taxon>Rosales</taxon>
        <taxon>Rhamnaceae</taxon>
        <taxon>rhamnoid group</taxon>
        <taxon>Rhamneae</taxon>
        <taxon>Rhamnella</taxon>
    </lineage>
</organism>
<keyword evidence="2" id="KW-1185">Reference proteome</keyword>
<dbReference type="AlphaFoldDB" id="A0A8K0GWS1"/>